<sequence>MSVAHTAAASTSATRRHSLAAVSTAVALTLTLAACGSSGGSRSDDSATPTMNHGASSAASSGAPSATGTFNDADVAFAQQMIPHHQQAIEMARLADGRAADSEVKTLATAIEKAQDPEIATMRGWLKSWGKPLPAPSSSMGDMPGMHHGSSGMAGMMSDQDMSALKSAKGKDFDKKFAQLMIGHHQGAVTMAKDEQKNGSNAEAKKLAGNVIAAQNAEIEQMNKMVDRLR</sequence>
<evidence type="ECO:0000313" key="3">
    <source>
        <dbReference type="EMBL" id="AYG84546.1"/>
    </source>
</evidence>
<dbReference type="EMBL" id="CP032698">
    <property type="protein sequence ID" value="AYG84546.1"/>
    <property type="molecule type" value="Genomic_DNA"/>
</dbReference>
<dbReference type="PANTHER" id="PTHR36933">
    <property type="entry name" value="SLL0788 PROTEIN"/>
    <property type="match status" value="1"/>
</dbReference>
<dbReference type="Pfam" id="PF03713">
    <property type="entry name" value="DUF305"/>
    <property type="match status" value="1"/>
</dbReference>
<dbReference type="OrthoDB" id="26872at2"/>
<dbReference type="InterPro" id="IPR012347">
    <property type="entry name" value="Ferritin-like"/>
</dbReference>
<evidence type="ECO:0000259" key="2">
    <source>
        <dbReference type="Pfam" id="PF03713"/>
    </source>
</evidence>
<dbReference type="KEGG" id="shun:DWB77_06760"/>
<name>A0A387HL05_9ACTN</name>
<protein>
    <recommendedName>
        <fullName evidence="2">DUF305 domain-containing protein</fullName>
    </recommendedName>
</protein>
<reference evidence="3 4" key="1">
    <citation type="submission" date="2018-10" db="EMBL/GenBank/DDBJ databases">
        <title>Relationship between Morphology and Antimicrobial Activity in Streptomyces.</title>
        <authorList>
            <person name="Kang H.J."/>
            <person name="Kim S.B."/>
        </authorList>
    </citation>
    <scope>NUCLEOTIDE SEQUENCE [LARGE SCALE GENOMIC DNA]</scope>
    <source>
        <strain evidence="3 4">BH38</strain>
    </source>
</reference>
<proteinExistence type="predicted"/>
<keyword evidence="4" id="KW-1185">Reference proteome</keyword>
<organism evidence="3 4">
    <name type="scientific">Streptomyces hundungensis</name>
    <dbReference type="NCBI Taxonomy" id="1077946"/>
    <lineage>
        <taxon>Bacteria</taxon>
        <taxon>Bacillati</taxon>
        <taxon>Actinomycetota</taxon>
        <taxon>Actinomycetes</taxon>
        <taxon>Kitasatosporales</taxon>
        <taxon>Streptomycetaceae</taxon>
        <taxon>Streptomyces</taxon>
    </lineage>
</organism>
<dbReference type="InterPro" id="IPR005183">
    <property type="entry name" value="DUF305_CopM-like"/>
</dbReference>
<dbReference type="AlphaFoldDB" id="A0A387HL05"/>
<gene>
    <name evidence="3" type="ORF">DWB77_06760</name>
</gene>
<evidence type="ECO:0000256" key="1">
    <source>
        <dbReference type="SAM" id="MobiDB-lite"/>
    </source>
</evidence>
<accession>A0A387HL05</accession>
<dbReference type="RefSeq" id="WP_120726008.1">
    <property type="nucleotide sequence ID" value="NZ_CP032698.1"/>
</dbReference>
<feature type="domain" description="DUF305" evidence="2">
    <location>
        <begin position="74"/>
        <end position="225"/>
    </location>
</feature>
<evidence type="ECO:0000313" key="4">
    <source>
        <dbReference type="Proteomes" id="UP000271554"/>
    </source>
</evidence>
<feature type="region of interest" description="Disordered" evidence="1">
    <location>
        <begin position="38"/>
        <end position="66"/>
    </location>
</feature>
<feature type="compositionally biased region" description="Low complexity" evidence="1">
    <location>
        <begin position="54"/>
        <end position="66"/>
    </location>
</feature>
<dbReference type="Proteomes" id="UP000271554">
    <property type="component" value="Chromosome"/>
</dbReference>
<dbReference type="PANTHER" id="PTHR36933:SF1">
    <property type="entry name" value="SLL0788 PROTEIN"/>
    <property type="match status" value="1"/>
</dbReference>
<dbReference type="Gene3D" id="1.20.1260.10">
    <property type="match status" value="1"/>
</dbReference>